<protein>
    <recommendedName>
        <fullName evidence="2">Fumarylacetoacetase-like C-terminal domain-containing protein</fullName>
    </recommendedName>
</protein>
<gene>
    <name evidence="3" type="ORF">METZ01_LOCUS75654</name>
</gene>
<proteinExistence type="predicted"/>
<dbReference type="Pfam" id="PF01557">
    <property type="entry name" value="FAA_hydrolase"/>
    <property type="match status" value="1"/>
</dbReference>
<dbReference type="EMBL" id="UINC01005670">
    <property type="protein sequence ID" value="SVA22800.1"/>
    <property type="molecule type" value="Genomic_DNA"/>
</dbReference>
<dbReference type="InterPro" id="IPR011234">
    <property type="entry name" value="Fumarylacetoacetase-like_C"/>
</dbReference>
<accession>A0A381U3I5</accession>
<dbReference type="InterPro" id="IPR036663">
    <property type="entry name" value="Fumarylacetoacetase_C_sf"/>
</dbReference>
<sequence length="205" mass="22620">NIYCVGRNYRDHAFEMGSNPDRETPFFFQKVSEILLLPGSNLEYPDDTNELHHEVELVVAISNDGYKIHKSEAKDMIFGYAVGVDLTKRDIQKKAKDTGKPWLSGKVFAGSAAISEIVLKDESLDADKLEISLSVNGEIRQNSGCDKMIWSVNEIIFLLSQTVPLGPGDLIYSGTPSGVGKIERGDTVSAILHQENSAKLSFQID</sequence>
<dbReference type="PANTHER" id="PTHR11820:SF7">
    <property type="entry name" value="ACYLPYRUVASE FAHD1, MITOCHONDRIAL"/>
    <property type="match status" value="1"/>
</dbReference>
<keyword evidence="1" id="KW-0479">Metal-binding</keyword>
<organism evidence="3">
    <name type="scientific">marine metagenome</name>
    <dbReference type="NCBI Taxonomy" id="408172"/>
    <lineage>
        <taxon>unclassified sequences</taxon>
        <taxon>metagenomes</taxon>
        <taxon>ecological metagenomes</taxon>
    </lineage>
</organism>
<evidence type="ECO:0000259" key="2">
    <source>
        <dbReference type="Pfam" id="PF01557"/>
    </source>
</evidence>
<dbReference type="GO" id="GO:0018773">
    <property type="term" value="F:acetylpyruvate hydrolase activity"/>
    <property type="evidence" value="ECO:0007669"/>
    <property type="project" value="TreeGrafter"/>
</dbReference>
<dbReference type="PANTHER" id="PTHR11820">
    <property type="entry name" value="ACYLPYRUVASE"/>
    <property type="match status" value="1"/>
</dbReference>
<dbReference type="GO" id="GO:0046872">
    <property type="term" value="F:metal ion binding"/>
    <property type="evidence" value="ECO:0007669"/>
    <property type="project" value="UniProtKB-KW"/>
</dbReference>
<dbReference type="Gene3D" id="3.90.850.10">
    <property type="entry name" value="Fumarylacetoacetase-like, C-terminal domain"/>
    <property type="match status" value="1"/>
</dbReference>
<name>A0A381U3I5_9ZZZZ</name>
<reference evidence="3" key="1">
    <citation type="submission" date="2018-05" db="EMBL/GenBank/DDBJ databases">
        <authorList>
            <person name="Lanie J.A."/>
            <person name="Ng W.-L."/>
            <person name="Kazmierczak K.M."/>
            <person name="Andrzejewski T.M."/>
            <person name="Davidsen T.M."/>
            <person name="Wayne K.J."/>
            <person name="Tettelin H."/>
            <person name="Glass J.I."/>
            <person name="Rusch D."/>
            <person name="Podicherti R."/>
            <person name="Tsui H.-C.T."/>
            <person name="Winkler M.E."/>
        </authorList>
    </citation>
    <scope>NUCLEOTIDE SEQUENCE</scope>
</reference>
<evidence type="ECO:0000256" key="1">
    <source>
        <dbReference type="ARBA" id="ARBA00022723"/>
    </source>
</evidence>
<dbReference type="SUPFAM" id="SSF56529">
    <property type="entry name" value="FAH"/>
    <property type="match status" value="1"/>
</dbReference>
<feature type="domain" description="Fumarylacetoacetase-like C-terminal" evidence="2">
    <location>
        <begin position="2"/>
        <end position="190"/>
    </location>
</feature>
<feature type="non-terminal residue" evidence="3">
    <location>
        <position position="1"/>
    </location>
</feature>
<evidence type="ECO:0000313" key="3">
    <source>
        <dbReference type="EMBL" id="SVA22800.1"/>
    </source>
</evidence>
<dbReference type="AlphaFoldDB" id="A0A381U3I5"/>